<dbReference type="KEGG" id="mear:Mpt1_c09720"/>
<evidence type="ECO:0000256" key="1">
    <source>
        <dbReference type="SAM" id="MobiDB-lite"/>
    </source>
</evidence>
<keyword evidence="2" id="KW-0812">Transmembrane</keyword>
<accession>A0A0A7LEU2</accession>
<feature type="transmembrane region" description="Helical" evidence="2">
    <location>
        <begin position="48"/>
        <end position="67"/>
    </location>
</feature>
<evidence type="ECO:0000313" key="3">
    <source>
        <dbReference type="EMBL" id="AIZ56847.1"/>
    </source>
</evidence>
<dbReference type="EMBL" id="CP010070">
    <property type="protein sequence ID" value="AIZ56847.1"/>
    <property type="molecule type" value="Genomic_DNA"/>
</dbReference>
<feature type="transmembrane region" description="Helical" evidence="2">
    <location>
        <begin position="2701"/>
        <end position="2723"/>
    </location>
</feature>
<name>A0A0A7LEU2_9ARCH</name>
<dbReference type="Proteomes" id="UP000030787">
    <property type="component" value="Chromosome"/>
</dbReference>
<reference evidence="3 4" key="1">
    <citation type="journal article" date="2014" name="Appl. Environ. Microbiol.">
        <title>Comparative Genome Analysis of 'Candidatus Methanoplasma termitum' Indicates a New Mode of Energy Metabolism in the Seventh Order of Methanogens.</title>
        <authorList>
            <person name="Lang K."/>
            <person name="Schuldes J."/>
            <person name="Klingl A."/>
            <person name="Poehlein A."/>
            <person name="Daniel R."/>
            <person name="Brune A."/>
        </authorList>
    </citation>
    <scope>NUCLEOTIDE SEQUENCE [LARGE SCALE GENOMIC DNA]</scope>
    <source>
        <strain evidence="4">Mpt1</strain>
    </source>
</reference>
<dbReference type="HOGENOM" id="CLU_226815_0_0_2"/>
<feature type="transmembrane region" description="Helical" evidence="2">
    <location>
        <begin position="6"/>
        <end position="28"/>
    </location>
</feature>
<keyword evidence="2" id="KW-1133">Transmembrane helix</keyword>
<evidence type="ECO:0000256" key="2">
    <source>
        <dbReference type="SAM" id="Phobius"/>
    </source>
</evidence>
<gene>
    <name evidence="3" type="ORF">Mpt1_c09720</name>
</gene>
<sequence>MVRPIGGLIVCVTSILSSWDAPSLCAIFHVIGEKEMRLNLGRSGRGSALVILAAMLVLSGVFVAITIEDKDLEETLATPPTTDYTINLNSMTISPANANVTFANNIVTFAAGANGSTYTITQNQPATTALTRDIVFQTGVTLSTVVLSNINLSQITSPSVRDSTITLQGTANVTLLLDGTNTVKAIQVSPTATVTIDSAAGTGMKSGSLITSATSNNAAIGGNSTAATLTYTINIKGGTITATASGNSAAIGGAGGHAGGIINISGGNVTATSTGTGAGIGGGGGSPGAGGGTITINGNAVVTVKMTTSNGGAAIGGGGSNVLNSAGGPAGTITIGGNAVVTADNRTSKYGAGIGGGGPTNQTGESGSGGSGGTIKLLDNAVVTASSQGGSAIGGGAGASSNNGAGTALTLEPGVTLKAWCWGIYTTSPKAIGATSITGGGYFVSVYANDPSGPGGYQIPQLFYTYPYSLRIYSDAGTGASMMTFPELGANNRPFAFQFPNATSSTTYTIYAEGVRVGTPIYTAKIVSSNSAYNNSPQIHTTNSKTGYDTYAYTGDPTGVPFLRIKFVQDLPIKLSSVNEFYLDIDKIAASPPEYIQTDSLHIMDTSVDGTYIGTIPPIPDYAILGYKWDSPPTNATDYTPVTPGQPSRTYLTGGVNDVIYFVYKVQPYVPTYDYILTSNNSTPGISLYSAYERLLDGTWRTVALDQTNVQLAVEAIKGDAAGHDCSITFWGDPATNPTDPGTLDIGSNVAITFDGGASGNDWGEITLHGAVTATSYPSTVELKNGVTIKNNANIKNTSAAANAAVQISVGSGSVNLDNRGGVINGASKGVLIQSDAVVHNGNGWINGSNGPGIEVSDGSVMIYNESGDNTILGSSPGNIEGTYGIYVGGGNGCIIENSGDISGTIAGVSVTGGMPSKIKNLNGGSIIGSTIGINLSCTGGAVVENSGTITGPTGIYSSPSTQALITNNAGATINGTTNGITADNTAIWPVTLTNNGTVNGNVVLGSGVNTVTFGAPTSKIVGNFDMSKSASGSTLYFKGNPDASYVYSTVTDITTIPATTAVSFDVPTGVDTTKVLVLIDGTPAGQVKPYSGLQSPYTITTRSVTPTVNGDNQLIAAAGNIVTLIITGNGSVNVTGTGVSGSPYVGPGTYQILVPFTTTSLTFSATAGTDNFVSFTKTPSGGSAGTPVNYSPMTYDVGNGDTITAAFANTHYDMTLTIVGNGNVSVTGFATPFVGPNTYTLAIPVASANSIKFTESHTSPNVFVSFKKTPAPGTTDSYSPVTYSILNGDTVTATFDPNANTTINMTLTIVGNGNVSVTGFATPFVGPNTYTLAIPVASANSIKFTESHTSPNVFVSFKKTPAPGTTDSYSPVTYSILNGDTVTATFDPNANTTINMTLTIVGNGNVSVTGFATPFVGPNTYTLAIPVANANGVTFTAVVVSDAFVSFKKTPAPGTTDAVTPKIYDISNGDTVTAMFSSDVYDITVNITGTGSVTVTGTGYSQTVSTTSTIAVPITAGYYLKFDASTTAPNVFVSFQQNSVTPISYSSPTYYTVAPNDTVYAVFNADSSVYYNITVDVSGPGSVAVSDGTTTIATVSVTSTVAIPVASGYSLTFKATAVSPAVFVSFKQNSGPVSSVSPTTYTVANGDTIYAVFNADSSVYYNMTLTIVGNGNVSVTGFATPFVGPNTYTLAIPVANANGVTFTAVVVSDAFVSFKKTPAPGTTDAVTPKIYDISNGDTVTAMFSSDVYDITVNITGTGSVTVTGTGYSQTVSTTSTIAVPITAGYYLKFDASTTAPNVFVSFQQNSVTPISYSSPTYYTVAPNDTVYAVFNADSSVYYNITVDVSGPGSVAVSDGTTTIATVSVTSTVAIPVASGYSLTFKATAVSPAVFVSFKQNSGPVSSVSPTTYTVANGDTIYAVFNADSSVYYNITVDVSGPGSVAVSDGTTTIATVSVTSTVAIPVASGYSLTFKATAVSPAVFVSFKQNSGPVSSVSPTTYTVANGDTIYAVFGDANDYYLVNVIFDPTISDGTVIVNGDGTIYGTLYNSGIVSIPKMHADGTTPMANIALTGADGATYSFVCFDITPVGGTAYDTSYASPTMVVADNLDVTATFMLTTDFVTEYNRINVDIQPDEAGSVTITGDDGTVYGTLYQDGYVNVPISVVKISVSAADGTIGTDAYTFEYFEESGAKSYANPTGYTAADMTVLAQFIKTTDYATKYHKINVDIQPDEAGSVTITGDDGTVYGTLYQDGYVNVPISVVKISVSAADGTIGTDAYTFEYFEESGAKSYANPTGYTAADMTVLAQFIKTTDYATKYNRVNITLTGPGGIDDGSGSTMVTDSNTDNVFGILYKSGYVNVPKITATVDLTALDPEGNTFTIDTLTQFEKFEVTSDPALPVSYANPFTTPLKNDIDVTVYFIDKSAYDSLYYRVDVGIEPDRAGTLKITGDDGVVYGILYRNGYVNVAQTVTNVTLFAEAKAVGMHFDKYCIGDPYYTNTNPLTIPITDLLVQGNSGTVTAYFAVTSKVYTITATADSGSTINPSGRVTVQAGDSKSFTFRANDGYIITEVIIDGVYSLSQAEIDSGSYTFPNVMSNHTIDVKSAFDTNTNDITLTINIKEGDGYEEYSINGGSFTRYTGPVTLHVGDNVVVRAFAADGYQFAKWETPSVVTTSQTTFSDVRASLNLDLYFTTGDTGVISGNVISWLIIGLLILVILLVLFLLWIRAGLFLTVMIGEESVKEAAITYGVVNDDGKTKNGVKSSNSRGKLRIPAKKNATVTISMAAKDGHIAAGLPMIVVMESRREQREMTLK</sequence>
<organism evidence="3 4">
    <name type="scientific">Candidatus Methanoplasma termitum</name>
    <dbReference type="NCBI Taxonomy" id="1577791"/>
    <lineage>
        <taxon>Archaea</taxon>
        <taxon>Methanobacteriati</taxon>
        <taxon>Thermoplasmatota</taxon>
        <taxon>Thermoplasmata</taxon>
        <taxon>Methanomassiliicoccales</taxon>
        <taxon>Methanomassiliicoccaceae</taxon>
        <taxon>Candidatus Methanoplasma</taxon>
    </lineage>
</organism>
<keyword evidence="4" id="KW-1185">Reference proteome</keyword>
<proteinExistence type="predicted"/>
<feature type="region of interest" description="Disordered" evidence="1">
    <location>
        <begin position="352"/>
        <end position="371"/>
    </location>
</feature>
<protein>
    <submittedName>
        <fullName evidence="3">Uncharacterized protein</fullName>
    </submittedName>
</protein>
<keyword evidence="2" id="KW-0472">Membrane</keyword>
<dbReference type="STRING" id="1577791.Mpt1_c09720"/>
<evidence type="ECO:0000313" key="4">
    <source>
        <dbReference type="Proteomes" id="UP000030787"/>
    </source>
</evidence>